<evidence type="ECO:0000313" key="1">
    <source>
        <dbReference type="EMBL" id="PIN00992.1"/>
    </source>
</evidence>
<organism evidence="1 2">
    <name type="scientific">Handroanthus impetiginosus</name>
    <dbReference type="NCBI Taxonomy" id="429701"/>
    <lineage>
        <taxon>Eukaryota</taxon>
        <taxon>Viridiplantae</taxon>
        <taxon>Streptophyta</taxon>
        <taxon>Embryophyta</taxon>
        <taxon>Tracheophyta</taxon>
        <taxon>Spermatophyta</taxon>
        <taxon>Magnoliopsida</taxon>
        <taxon>eudicotyledons</taxon>
        <taxon>Gunneridae</taxon>
        <taxon>Pentapetalae</taxon>
        <taxon>asterids</taxon>
        <taxon>lamiids</taxon>
        <taxon>Lamiales</taxon>
        <taxon>Bignoniaceae</taxon>
        <taxon>Crescentiina</taxon>
        <taxon>Tabebuia alliance</taxon>
        <taxon>Handroanthus</taxon>
    </lineage>
</organism>
<proteinExistence type="predicted"/>
<name>A0A2G9G714_9LAMI</name>
<dbReference type="Proteomes" id="UP000231279">
    <property type="component" value="Unassembled WGS sequence"/>
</dbReference>
<evidence type="ECO:0000313" key="2">
    <source>
        <dbReference type="Proteomes" id="UP000231279"/>
    </source>
</evidence>
<sequence>MADIAQQKWQSLFWQDSKILVTEFAVLYVKRKVRQAPAYRRLHKNSPCAFLIHHHVPSAVHAPVSSVNQKEFICLDIGNMLVPLSLMIRERD</sequence>
<comment type="caution">
    <text evidence="1">The sequence shown here is derived from an EMBL/GenBank/DDBJ whole genome shotgun (WGS) entry which is preliminary data.</text>
</comment>
<protein>
    <submittedName>
        <fullName evidence="1">Uncharacterized protein</fullName>
    </submittedName>
</protein>
<keyword evidence="2" id="KW-1185">Reference proteome</keyword>
<dbReference type="EMBL" id="NKXS01006639">
    <property type="protein sequence ID" value="PIN00992.1"/>
    <property type="molecule type" value="Genomic_DNA"/>
</dbReference>
<gene>
    <name evidence="1" type="ORF">CDL12_26505</name>
</gene>
<accession>A0A2G9G714</accession>
<dbReference type="AlphaFoldDB" id="A0A2G9G714"/>
<reference evidence="2" key="1">
    <citation type="journal article" date="2018" name="Gigascience">
        <title>Genome assembly of the Pink Ipe (Handroanthus impetiginosus, Bignoniaceae), a highly valued, ecologically keystone Neotropical timber forest tree.</title>
        <authorList>
            <person name="Silva-Junior O.B."/>
            <person name="Grattapaglia D."/>
            <person name="Novaes E."/>
            <person name="Collevatti R.G."/>
        </authorList>
    </citation>
    <scope>NUCLEOTIDE SEQUENCE [LARGE SCALE GENOMIC DNA]</scope>
    <source>
        <strain evidence="2">cv. UFG-1</strain>
    </source>
</reference>